<dbReference type="AlphaFoldDB" id="A0A437M625"/>
<sequence length="82" mass="9532">MTKKQRRPLTNENDSPEMRRVIAWCSSHSLPIRRVSDHQIKVGAFNFWPSKASWNLDHSPQKKTGGEAAFRKAVLKWWSEAI</sequence>
<dbReference type="RefSeq" id="WP_127741435.1">
    <property type="nucleotide sequence ID" value="NZ_SACN01000001.1"/>
</dbReference>
<comment type="caution">
    <text evidence="1">The sequence shown here is derived from an EMBL/GenBank/DDBJ whole genome shotgun (WGS) entry which is preliminary data.</text>
</comment>
<accession>A0A437M625</accession>
<protein>
    <submittedName>
        <fullName evidence="1">Uncharacterized protein</fullName>
    </submittedName>
</protein>
<organism evidence="1 2">
    <name type="scientific">Sphingomonas crocodyli</name>
    <dbReference type="NCBI Taxonomy" id="1979270"/>
    <lineage>
        <taxon>Bacteria</taxon>
        <taxon>Pseudomonadati</taxon>
        <taxon>Pseudomonadota</taxon>
        <taxon>Alphaproteobacteria</taxon>
        <taxon>Sphingomonadales</taxon>
        <taxon>Sphingomonadaceae</taxon>
        <taxon>Sphingomonas</taxon>
    </lineage>
</organism>
<evidence type="ECO:0000313" key="2">
    <source>
        <dbReference type="Proteomes" id="UP000282971"/>
    </source>
</evidence>
<keyword evidence="2" id="KW-1185">Reference proteome</keyword>
<dbReference type="OrthoDB" id="8457068at2"/>
<dbReference type="EMBL" id="SACN01000001">
    <property type="protein sequence ID" value="RVT93132.1"/>
    <property type="molecule type" value="Genomic_DNA"/>
</dbReference>
<name>A0A437M625_9SPHN</name>
<evidence type="ECO:0000313" key="1">
    <source>
        <dbReference type="EMBL" id="RVT93132.1"/>
    </source>
</evidence>
<proteinExistence type="predicted"/>
<reference evidence="1 2" key="1">
    <citation type="submission" date="2019-01" db="EMBL/GenBank/DDBJ databases">
        <authorList>
            <person name="Chen W.-M."/>
        </authorList>
    </citation>
    <scope>NUCLEOTIDE SEQUENCE [LARGE SCALE GENOMIC DNA]</scope>
    <source>
        <strain evidence="1 2">CCP-7</strain>
    </source>
</reference>
<gene>
    <name evidence="1" type="ORF">EOD43_04345</name>
</gene>
<dbReference type="Proteomes" id="UP000282971">
    <property type="component" value="Unassembled WGS sequence"/>
</dbReference>